<sequence length="459" mass="54650">MTRKDEQKTKIFTKEDNDKEYLVRAWRELNPQIVETEIKHAMIRNEIENLSFGNLFLSRTRGYYQQSLLDFDYYKKNKYDPKQIKKVLREANQLLAKQDVKNQRVQGALNDNFKKKFSSVRPMETTSFSQNKNRSSIQNIQYEDSLEELDDEKLLLRYPARLYCREGFLTAQIVLPPKQKCLGAILSLIHGALSFSMILYSDYQNDQKKEIWYERYTYLDFWLYTISLFYINSFIFYANSAFFDIAIIDYSRKYMLNIAMSVVIEANRQKMISVLRTYPLMNIFDRQTMICVLYLGYFFGLNVKILDNQQWVIIIFEIIIILILTLIIMNLGVRINSEAENQIFKMTELKNQLDRIYSDWDQIMKNRKSVKSIINNNYKLAQNYYTTLLKIKSPKQCKKDLLSTIKVIDSIRERLEKEHEYNPMKLLGIPLRYSFLYTVYTGLLSLVFAMVQKKTNLFS</sequence>
<keyword evidence="1" id="KW-1133">Transmembrane helix</keyword>
<dbReference type="Proteomes" id="UP000039865">
    <property type="component" value="Unassembled WGS sequence"/>
</dbReference>
<keyword evidence="1" id="KW-0472">Membrane</keyword>
<evidence type="ECO:0000256" key="1">
    <source>
        <dbReference type="SAM" id="Phobius"/>
    </source>
</evidence>
<dbReference type="AlphaFoldDB" id="A0A078BAP1"/>
<feature type="transmembrane region" description="Helical" evidence="1">
    <location>
        <begin position="278"/>
        <end position="299"/>
    </location>
</feature>
<reference evidence="2 3" key="1">
    <citation type="submission" date="2014-06" db="EMBL/GenBank/DDBJ databases">
        <authorList>
            <person name="Swart Estienne"/>
        </authorList>
    </citation>
    <scope>NUCLEOTIDE SEQUENCE [LARGE SCALE GENOMIC DNA]</scope>
    <source>
        <strain evidence="2 3">130c</strain>
    </source>
</reference>
<feature type="transmembrane region" description="Helical" evidence="1">
    <location>
        <begin position="311"/>
        <end position="333"/>
    </location>
</feature>
<dbReference type="OrthoDB" id="312646at2759"/>
<keyword evidence="1" id="KW-0812">Transmembrane</keyword>
<protein>
    <recommendedName>
        <fullName evidence="4">Transmembrane protein</fullName>
    </recommendedName>
</protein>
<evidence type="ECO:0000313" key="2">
    <source>
        <dbReference type="EMBL" id="CDW91635.1"/>
    </source>
</evidence>
<dbReference type="InParanoid" id="A0A078BAP1"/>
<gene>
    <name evidence="2" type="primary">Contig13728.g14640</name>
    <name evidence="2" type="ORF">STYLEM_20793</name>
</gene>
<evidence type="ECO:0008006" key="4">
    <source>
        <dbReference type="Google" id="ProtNLM"/>
    </source>
</evidence>
<dbReference type="EMBL" id="CCKQ01019613">
    <property type="protein sequence ID" value="CDW91635.1"/>
    <property type="molecule type" value="Genomic_DNA"/>
</dbReference>
<feature type="transmembrane region" description="Helical" evidence="1">
    <location>
        <begin position="433"/>
        <end position="451"/>
    </location>
</feature>
<feature type="transmembrane region" description="Helical" evidence="1">
    <location>
        <begin position="221"/>
        <end position="247"/>
    </location>
</feature>
<keyword evidence="3" id="KW-1185">Reference proteome</keyword>
<accession>A0A078BAP1</accession>
<evidence type="ECO:0000313" key="3">
    <source>
        <dbReference type="Proteomes" id="UP000039865"/>
    </source>
</evidence>
<name>A0A078BAP1_STYLE</name>
<proteinExistence type="predicted"/>
<feature type="transmembrane region" description="Helical" evidence="1">
    <location>
        <begin position="181"/>
        <end position="201"/>
    </location>
</feature>
<organism evidence="2 3">
    <name type="scientific">Stylonychia lemnae</name>
    <name type="common">Ciliate</name>
    <dbReference type="NCBI Taxonomy" id="5949"/>
    <lineage>
        <taxon>Eukaryota</taxon>
        <taxon>Sar</taxon>
        <taxon>Alveolata</taxon>
        <taxon>Ciliophora</taxon>
        <taxon>Intramacronucleata</taxon>
        <taxon>Spirotrichea</taxon>
        <taxon>Stichotrichia</taxon>
        <taxon>Sporadotrichida</taxon>
        <taxon>Oxytrichidae</taxon>
        <taxon>Stylonychinae</taxon>
        <taxon>Stylonychia</taxon>
    </lineage>
</organism>